<accession>A0A1L9NP64</accession>
<dbReference type="Proteomes" id="UP000184304">
    <property type="component" value="Unassembled WGS sequence"/>
</dbReference>
<proteinExistence type="predicted"/>
<feature type="region of interest" description="Disordered" evidence="1">
    <location>
        <begin position="32"/>
        <end position="56"/>
    </location>
</feature>
<feature type="compositionally biased region" description="Low complexity" evidence="1">
    <location>
        <begin position="42"/>
        <end position="54"/>
    </location>
</feature>
<evidence type="ECO:0000256" key="1">
    <source>
        <dbReference type="SAM" id="MobiDB-lite"/>
    </source>
</evidence>
<feature type="non-terminal residue" evidence="2">
    <location>
        <position position="88"/>
    </location>
</feature>
<dbReference type="EMBL" id="KV878176">
    <property type="protein sequence ID" value="OJI91047.1"/>
    <property type="molecule type" value="Genomic_DNA"/>
</dbReference>
<organism evidence="2 3">
    <name type="scientific">Aspergillus tubingensis (strain CBS 134.48)</name>
    <dbReference type="NCBI Taxonomy" id="767770"/>
    <lineage>
        <taxon>Eukaryota</taxon>
        <taxon>Fungi</taxon>
        <taxon>Dikarya</taxon>
        <taxon>Ascomycota</taxon>
        <taxon>Pezizomycotina</taxon>
        <taxon>Eurotiomycetes</taxon>
        <taxon>Eurotiomycetidae</taxon>
        <taxon>Eurotiales</taxon>
        <taxon>Aspergillaceae</taxon>
        <taxon>Aspergillus</taxon>
        <taxon>Aspergillus subgen. Circumdati</taxon>
    </lineage>
</organism>
<evidence type="ECO:0000313" key="2">
    <source>
        <dbReference type="EMBL" id="OJI91047.1"/>
    </source>
</evidence>
<reference evidence="3" key="1">
    <citation type="journal article" date="2017" name="Genome Biol.">
        <title>Comparative genomics reveals high biological diversity and specific adaptations in the industrially and medically important fungal genus Aspergillus.</title>
        <authorList>
            <person name="de Vries R.P."/>
            <person name="Riley R."/>
            <person name="Wiebenga A."/>
            <person name="Aguilar-Osorio G."/>
            <person name="Amillis S."/>
            <person name="Uchima C.A."/>
            <person name="Anderluh G."/>
            <person name="Asadollahi M."/>
            <person name="Askin M."/>
            <person name="Barry K."/>
            <person name="Battaglia E."/>
            <person name="Bayram O."/>
            <person name="Benocci T."/>
            <person name="Braus-Stromeyer S.A."/>
            <person name="Caldana C."/>
            <person name="Canovas D."/>
            <person name="Cerqueira G.C."/>
            <person name="Chen F."/>
            <person name="Chen W."/>
            <person name="Choi C."/>
            <person name="Clum A."/>
            <person name="Dos Santos R.A."/>
            <person name="Damasio A.R."/>
            <person name="Diallinas G."/>
            <person name="Emri T."/>
            <person name="Fekete E."/>
            <person name="Flipphi M."/>
            <person name="Freyberg S."/>
            <person name="Gallo A."/>
            <person name="Gournas C."/>
            <person name="Habgood R."/>
            <person name="Hainaut M."/>
            <person name="Harispe M.L."/>
            <person name="Henrissat B."/>
            <person name="Hilden K.S."/>
            <person name="Hope R."/>
            <person name="Hossain A."/>
            <person name="Karabika E."/>
            <person name="Karaffa L."/>
            <person name="Karanyi Z."/>
            <person name="Krasevec N."/>
            <person name="Kuo A."/>
            <person name="Kusch H."/>
            <person name="LaButti K."/>
            <person name="Lagendijk E.L."/>
            <person name="Lapidus A."/>
            <person name="Levasseur A."/>
            <person name="Lindquist E."/>
            <person name="Lipzen A."/>
            <person name="Logrieco A.F."/>
            <person name="MacCabe A."/>
            <person name="Maekelae M.R."/>
            <person name="Malavazi I."/>
            <person name="Melin P."/>
            <person name="Meyer V."/>
            <person name="Mielnichuk N."/>
            <person name="Miskei M."/>
            <person name="Molnar A.P."/>
            <person name="Mule G."/>
            <person name="Ngan C.Y."/>
            <person name="Orejas M."/>
            <person name="Orosz E."/>
            <person name="Ouedraogo J.P."/>
            <person name="Overkamp K.M."/>
            <person name="Park H.-S."/>
            <person name="Perrone G."/>
            <person name="Piumi F."/>
            <person name="Punt P.J."/>
            <person name="Ram A.F."/>
            <person name="Ramon A."/>
            <person name="Rauscher S."/>
            <person name="Record E."/>
            <person name="Riano-Pachon D.M."/>
            <person name="Robert V."/>
            <person name="Roehrig J."/>
            <person name="Ruller R."/>
            <person name="Salamov A."/>
            <person name="Salih N.S."/>
            <person name="Samson R.A."/>
            <person name="Sandor E."/>
            <person name="Sanguinetti M."/>
            <person name="Schuetze T."/>
            <person name="Sepcic K."/>
            <person name="Shelest E."/>
            <person name="Sherlock G."/>
            <person name="Sophianopoulou V."/>
            <person name="Squina F.M."/>
            <person name="Sun H."/>
            <person name="Susca A."/>
            <person name="Todd R.B."/>
            <person name="Tsang A."/>
            <person name="Unkles S.E."/>
            <person name="van de Wiele N."/>
            <person name="van Rossen-Uffink D."/>
            <person name="Oliveira J.V."/>
            <person name="Vesth T.C."/>
            <person name="Visser J."/>
            <person name="Yu J.-H."/>
            <person name="Zhou M."/>
            <person name="Andersen M.R."/>
            <person name="Archer D.B."/>
            <person name="Baker S.E."/>
            <person name="Benoit I."/>
            <person name="Brakhage A.A."/>
            <person name="Braus G.H."/>
            <person name="Fischer R."/>
            <person name="Frisvad J.C."/>
            <person name="Goldman G.H."/>
            <person name="Houbraken J."/>
            <person name="Oakley B."/>
            <person name="Pocsi I."/>
            <person name="Scazzocchio C."/>
            <person name="Seiboth B."/>
            <person name="vanKuyk P.A."/>
            <person name="Wortman J."/>
            <person name="Dyer P.S."/>
            <person name="Grigoriev I.V."/>
        </authorList>
    </citation>
    <scope>NUCLEOTIDE SEQUENCE [LARGE SCALE GENOMIC DNA]</scope>
    <source>
        <strain evidence="3">CBS 134.48</strain>
    </source>
</reference>
<evidence type="ECO:0000313" key="3">
    <source>
        <dbReference type="Proteomes" id="UP000184304"/>
    </source>
</evidence>
<gene>
    <name evidence="2" type="ORF">ASPTUDRAFT_37908</name>
</gene>
<name>A0A1L9NP64_ASPTC</name>
<keyword evidence="3" id="KW-1185">Reference proteome</keyword>
<dbReference type="VEuPathDB" id="FungiDB:ASPTUDRAFT_37908"/>
<protein>
    <submittedName>
        <fullName evidence="2">Uncharacterized protein</fullName>
    </submittedName>
</protein>
<dbReference type="AlphaFoldDB" id="A0A1L9NP64"/>
<sequence>MKLSKNELRRPWISNPAQPFSCAIPPTIPGWLIGQSDRRSTDPSTDPIPDPSISQGLQHPLARSAFLHSLAFALHFFLRPRTSHTDYT</sequence>